<evidence type="ECO:0000313" key="11">
    <source>
        <dbReference type="EMBL" id="CAG8537025.1"/>
    </source>
</evidence>
<dbReference type="Gene3D" id="3.30.160.60">
    <property type="entry name" value="Classic Zinc Finger"/>
    <property type="match status" value="1"/>
</dbReference>
<comment type="subcellular location">
    <subcellularLocation>
        <location evidence="1">Nucleus</location>
    </subcellularLocation>
</comment>
<feature type="compositionally biased region" description="Polar residues" evidence="9">
    <location>
        <begin position="323"/>
        <end position="351"/>
    </location>
</feature>
<feature type="compositionally biased region" description="Polar residues" evidence="9">
    <location>
        <begin position="297"/>
        <end position="311"/>
    </location>
</feature>
<comment type="caution">
    <text evidence="11">The sequence shown here is derived from an EMBL/GenBank/DDBJ whole genome shotgun (WGS) entry which is preliminary data.</text>
</comment>
<dbReference type="SUPFAM" id="SSF57667">
    <property type="entry name" value="beta-beta-alpha zinc fingers"/>
    <property type="match status" value="1"/>
</dbReference>
<keyword evidence="3 8" id="KW-0863">Zinc-finger</keyword>
<evidence type="ECO:0000256" key="3">
    <source>
        <dbReference type="ARBA" id="ARBA00022771"/>
    </source>
</evidence>
<dbReference type="InterPro" id="IPR036236">
    <property type="entry name" value="Znf_C2H2_sf"/>
</dbReference>
<keyword evidence="4" id="KW-0862">Zinc</keyword>
<evidence type="ECO:0000256" key="6">
    <source>
        <dbReference type="ARBA" id="ARBA00023163"/>
    </source>
</evidence>
<evidence type="ECO:0000256" key="5">
    <source>
        <dbReference type="ARBA" id="ARBA00023015"/>
    </source>
</evidence>
<evidence type="ECO:0000256" key="4">
    <source>
        <dbReference type="ARBA" id="ARBA00022833"/>
    </source>
</evidence>
<organism evidence="11 12">
    <name type="scientific">Gigaspora margarita</name>
    <dbReference type="NCBI Taxonomy" id="4874"/>
    <lineage>
        <taxon>Eukaryota</taxon>
        <taxon>Fungi</taxon>
        <taxon>Fungi incertae sedis</taxon>
        <taxon>Mucoromycota</taxon>
        <taxon>Glomeromycotina</taxon>
        <taxon>Glomeromycetes</taxon>
        <taxon>Diversisporales</taxon>
        <taxon>Gigasporaceae</taxon>
        <taxon>Gigaspora</taxon>
    </lineage>
</organism>
<feature type="domain" description="C2H2-type" evidence="10">
    <location>
        <begin position="393"/>
        <end position="423"/>
    </location>
</feature>
<proteinExistence type="predicted"/>
<keyword evidence="7" id="KW-0539">Nucleus</keyword>
<accession>A0ABM8W6F8</accession>
<dbReference type="PROSITE" id="PS50157">
    <property type="entry name" value="ZINC_FINGER_C2H2_2"/>
    <property type="match status" value="1"/>
</dbReference>
<dbReference type="Pfam" id="PF00096">
    <property type="entry name" value="zf-C2H2"/>
    <property type="match status" value="1"/>
</dbReference>
<evidence type="ECO:0000256" key="8">
    <source>
        <dbReference type="PROSITE-ProRule" id="PRU00042"/>
    </source>
</evidence>
<reference evidence="11 12" key="1">
    <citation type="submission" date="2021-06" db="EMBL/GenBank/DDBJ databases">
        <authorList>
            <person name="Kallberg Y."/>
            <person name="Tangrot J."/>
            <person name="Rosling A."/>
        </authorList>
    </citation>
    <scope>NUCLEOTIDE SEQUENCE [LARGE SCALE GENOMIC DNA]</scope>
    <source>
        <strain evidence="11 12">120-4 pot B 10/14</strain>
    </source>
</reference>
<evidence type="ECO:0000313" key="12">
    <source>
        <dbReference type="Proteomes" id="UP000789901"/>
    </source>
</evidence>
<dbReference type="PROSITE" id="PS00028">
    <property type="entry name" value="ZINC_FINGER_C2H2_1"/>
    <property type="match status" value="1"/>
</dbReference>
<feature type="compositionally biased region" description="Basic residues" evidence="9">
    <location>
        <begin position="372"/>
        <end position="382"/>
    </location>
</feature>
<feature type="region of interest" description="Disordered" evidence="9">
    <location>
        <begin position="289"/>
        <end position="394"/>
    </location>
</feature>
<name>A0ABM8W6F8_GIGMA</name>
<protein>
    <submittedName>
        <fullName evidence="11">42270_t:CDS:1</fullName>
    </submittedName>
</protein>
<dbReference type="InterPro" id="IPR051061">
    <property type="entry name" value="Zinc_finger_trans_reg"/>
</dbReference>
<evidence type="ECO:0000256" key="2">
    <source>
        <dbReference type="ARBA" id="ARBA00022723"/>
    </source>
</evidence>
<keyword evidence="12" id="KW-1185">Reference proteome</keyword>
<dbReference type="PANTHER" id="PTHR46179:SF13">
    <property type="entry name" value="C2H2-TYPE DOMAIN-CONTAINING PROTEIN"/>
    <property type="match status" value="1"/>
</dbReference>
<sequence length="449" mass="50147">MSEKLFQLLSPEQVMVVTSPHFQSTTSVTDNSIAALTNPESIDFTIYSQEPNYNDISNNGLFSNISQISQQQLVEDYVVVVNSPYNSHIQSSPIIETSGYTQLDQSIQTQTSPHGNSINNNPSLTLHTNSVFVSPPSPFINITTPRVEDNIHLNSPVFSFLVPQQQPPQPNIHDLGSYNDIIQSPAYSDLGTRTVTTPITPSIWDFEDLYSSSLNTTPIIAPQTPATPYTPFTTPFDRFTSKDSLLYDTTGQEWYPLFNNTSNHLYCRMDSINPQIDVPEVEKKPDISSEITIVPGTPNSAASTSEKSPSLTVPELISEMEPRSSNVDDINNNSGTKSPNSSDSAHTTPANTPRLVPIRPRESGEHSEPIRRSKRQRRSTHRTTHDPNRIKPFACDHPNCGSRFTRKHDLKRHINGIHKSEKAHECSICRKPFARKDAWKRHNATCGKV</sequence>
<evidence type="ECO:0000259" key="10">
    <source>
        <dbReference type="PROSITE" id="PS50157"/>
    </source>
</evidence>
<evidence type="ECO:0000256" key="9">
    <source>
        <dbReference type="SAM" id="MobiDB-lite"/>
    </source>
</evidence>
<evidence type="ECO:0000256" key="1">
    <source>
        <dbReference type="ARBA" id="ARBA00004123"/>
    </source>
</evidence>
<dbReference type="InterPro" id="IPR013087">
    <property type="entry name" value="Znf_C2H2_type"/>
</dbReference>
<dbReference type="SMART" id="SM00355">
    <property type="entry name" value="ZnF_C2H2"/>
    <property type="match status" value="2"/>
</dbReference>
<evidence type="ECO:0000256" key="7">
    <source>
        <dbReference type="ARBA" id="ARBA00023242"/>
    </source>
</evidence>
<keyword evidence="6" id="KW-0804">Transcription</keyword>
<feature type="compositionally biased region" description="Basic and acidic residues" evidence="9">
    <location>
        <begin position="359"/>
        <end position="371"/>
    </location>
</feature>
<keyword evidence="5" id="KW-0805">Transcription regulation</keyword>
<gene>
    <name evidence="11" type="ORF">GMARGA_LOCUS3900</name>
</gene>
<dbReference type="PANTHER" id="PTHR46179">
    <property type="entry name" value="ZINC FINGER PROTEIN"/>
    <property type="match status" value="1"/>
</dbReference>
<keyword evidence="2" id="KW-0479">Metal-binding</keyword>
<dbReference type="EMBL" id="CAJVQB010001468">
    <property type="protein sequence ID" value="CAG8537025.1"/>
    <property type="molecule type" value="Genomic_DNA"/>
</dbReference>
<dbReference type="Proteomes" id="UP000789901">
    <property type="component" value="Unassembled WGS sequence"/>
</dbReference>